<name>A0A834P450_VESPE</name>
<keyword evidence="3" id="KW-1185">Reference proteome</keyword>
<organism evidence="2 3">
    <name type="scientific">Vespula pensylvanica</name>
    <name type="common">Western yellow jacket</name>
    <name type="synonym">Wasp</name>
    <dbReference type="NCBI Taxonomy" id="30213"/>
    <lineage>
        <taxon>Eukaryota</taxon>
        <taxon>Metazoa</taxon>
        <taxon>Ecdysozoa</taxon>
        <taxon>Arthropoda</taxon>
        <taxon>Hexapoda</taxon>
        <taxon>Insecta</taxon>
        <taxon>Pterygota</taxon>
        <taxon>Neoptera</taxon>
        <taxon>Endopterygota</taxon>
        <taxon>Hymenoptera</taxon>
        <taxon>Apocrita</taxon>
        <taxon>Aculeata</taxon>
        <taxon>Vespoidea</taxon>
        <taxon>Vespidae</taxon>
        <taxon>Vespinae</taxon>
        <taxon>Vespula</taxon>
    </lineage>
</organism>
<feature type="region of interest" description="Disordered" evidence="1">
    <location>
        <begin position="46"/>
        <end position="66"/>
    </location>
</feature>
<gene>
    <name evidence="2" type="ORF">H0235_007015</name>
</gene>
<protein>
    <submittedName>
        <fullName evidence="2">Uncharacterized protein</fullName>
    </submittedName>
</protein>
<evidence type="ECO:0000256" key="1">
    <source>
        <dbReference type="SAM" id="MobiDB-lite"/>
    </source>
</evidence>
<proteinExistence type="predicted"/>
<accession>A0A834P450</accession>
<feature type="region of interest" description="Disordered" evidence="1">
    <location>
        <begin position="101"/>
        <end position="143"/>
    </location>
</feature>
<comment type="caution">
    <text evidence="2">The sequence shown here is derived from an EMBL/GenBank/DDBJ whole genome shotgun (WGS) entry which is preliminary data.</text>
</comment>
<sequence>MCNCKHSTAIEGDHRCPIDPSMSVGSRWESGYEDSDNFVDSHYRTAPSSFRSGRSYRTPPTGVATVIPNEPQQRSIADTPELAEGVAIVRRRLDFDDPTFDESGCGLCPRRQSRRSGMTNTSYPTESALSRTRMTSSGKCSKM</sequence>
<evidence type="ECO:0000313" key="3">
    <source>
        <dbReference type="Proteomes" id="UP000600918"/>
    </source>
</evidence>
<evidence type="ECO:0000313" key="2">
    <source>
        <dbReference type="EMBL" id="KAF7427321.1"/>
    </source>
</evidence>
<reference evidence="2" key="1">
    <citation type="journal article" date="2020" name="G3 (Bethesda)">
        <title>High-Quality Assemblies for Three Invasive Social Wasps from the &lt;i&gt;Vespula&lt;/i&gt; Genus.</title>
        <authorList>
            <person name="Harrop T.W.R."/>
            <person name="Guhlin J."/>
            <person name="McLaughlin G.M."/>
            <person name="Permina E."/>
            <person name="Stockwell P."/>
            <person name="Gilligan J."/>
            <person name="Le Lec M.F."/>
            <person name="Gruber M.A.M."/>
            <person name="Quinn O."/>
            <person name="Lovegrove M."/>
            <person name="Duncan E.J."/>
            <person name="Remnant E.J."/>
            <person name="Van Eeckhoven J."/>
            <person name="Graham B."/>
            <person name="Knapp R.A."/>
            <person name="Langford K.W."/>
            <person name="Kronenberg Z."/>
            <person name="Press M.O."/>
            <person name="Eacker S.M."/>
            <person name="Wilson-Rankin E.E."/>
            <person name="Purcell J."/>
            <person name="Lester P.J."/>
            <person name="Dearden P.K."/>
        </authorList>
    </citation>
    <scope>NUCLEOTIDE SEQUENCE</scope>
    <source>
        <strain evidence="2">Volc-1</strain>
    </source>
</reference>
<dbReference type="EMBL" id="JACSDY010000005">
    <property type="protein sequence ID" value="KAF7427321.1"/>
    <property type="molecule type" value="Genomic_DNA"/>
</dbReference>
<dbReference type="Proteomes" id="UP000600918">
    <property type="component" value="Unassembled WGS sequence"/>
</dbReference>
<dbReference type="AlphaFoldDB" id="A0A834P450"/>
<feature type="compositionally biased region" description="Polar residues" evidence="1">
    <location>
        <begin position="115"/>
        <end position="143"/>
    </location>
</feature>